<dbReference type="eggNOG" id="arCOG01362">
    <property type="taxonomic scope" value="Archaea"/>
</dbReference>
<accession>C9RI37</accession>
<dbReference type="STRING" id="579137.Metvu_1386"/>
<keyword evidence="5" id="KW-0408">Iron</keyword>
<dbReference type="HOGENOM" id="CLU_060920_0_0_2"/>
<dbReference type="KEGG" id="mvu:Metvu_1386"/>
<sequence length="340" mass="39572">MDNRISNIYNTIIVIIMLSDEDIKIIDEIYKEGYLIAQYGVYVKKKYKERVFKIPVDAGFGCPNKTTGGCIFCPDMGRPISVRYCDVQLSLKDQIEKQIEIQKNKGIKKFYVYFYPGTNTYAPIEKLKEIWDFSLSYKEVIGLSIGTRPDCLEEEKLDILGEYVKKGYDIWIDLGVQTMHQKTLKILNRGHNVSDTITAIQNCHEKGIKVCGHIILGLPNETWDDMMETAKILSSLKIDAVKIYPLVVIKGTKLEEMYWRGEYRTFDEKQYISLVCDFLEHLSPHVLIQRLSKDKVPEEIKISPEWYLGRLRIMNKVYEELKRRGSRQGSRYLSSFKESI</sequence>
<evidence type="ECO:0000256" key="4">
    <source>
        <dbReference type="ARBA" id="ARBA00022723"/>
    </source>
</evidence>
<keyword evidence="9" id="KW-1185">Reference proteome</keyword>
<dbReference type="Gene3D" id="3.20.20.70">
    <property type="entry name" value="Aldolase class I"/>
    <property type="match status" value="1"/>
</dbReference>
<dbReference type="InterPro" id="IPR013785">
    <property type="entry name" value="Aldolase_TIM"/>
</dbReference>
<dbReference type="SFLD" id="SFLDG01091">
    <property type="entry name" value="uncharacterized_CHP01210-like"/>
    <property type="match status" value="1"/>
</dbReference>
<dbReference type="InterPro" id="IPR032432">
    <property type="entry name" value="Radical_SAM_C"/>
</dbReference>
<dbReference type="SFLD" id="SFLDG01086">
    <property type="entry name" value="elongater_protein-like"/>
    <property type="match status" value="1"/>
</dbReference>
<feature type="domain" description="Radical SAM core" evidence="7">
    <location>
        <begin position="46"/>
        <end position="291"/>
    </location>
</feature>
<evidence type="ECO:0000313" key="9">
    <source>
        <dbReference type="Proteomes" id="UP000002063"/>
    </source>
</evidence>
<dbReference type="GO" id="GO:0003824">
    <property type="term" value="F:catalytic activity"/>
    <property type="evidence" value="ECO:0007669"/>
    <property type="project" value="InterPro"/>
</dbReference>
<keyword evidence="6" id="KW-0411">Iron-sulfur</keyword>
<protein>
    <recommendedName>
        <fullName evidence="7">Radical SAM core domain-containing protein</fullName>
    </recommendedName>
</protein>
<dbReference type="InterPro" id="IPR058240">
    <property type="entry name" value="rSAM_sf"/>
</dbReference>
<dbReference type="EMBL" id="CP001787">
    <property type="protein sequence ID" value="ACX73239.1"/>
    <property type="molecule type" value="Genomic_DNA"/>
</dbReference>
<dbReference type="PANTHER" id="PTHR11135">
    <property type="entry name" value="HISTONE ACETYLTRANSFERASE-RELATED"/>
    <property type="match status" value="1"/>
</dbReference>
<evidence type="ECO:0000256" key="6">
    <source>
        <dbReference type="ARBA" id="ARBA00023014"/>
    </source>
</evidence>
<proteinExistence type="predicted"/>
<dbReference type="SUPFAM" id="SSF102114">
    <property type="entry name" value="Radical SAM enzymes"/>
    <property type="match status" value="1"/>
</dbReference>
<evidence type="ECO:0000256" key="5">
    <source>
        <dbReference type="ARBA" id="ARBA00023004"/>
    </source>
</evidence>
<evidence type="ECO:0000259" key="7">
    <source>
        <dbReference type="PROSITE" id="PS51918"/>
    </source>
</evidence>
<reference evidence="8" key="1">
    <citation type="submission" date="2009-10" db="EMBL/GenBank/DDBJ databases">
        <title>Complete sequence of chromosome of Methanocaldococcus vulcanius M7.</title>
        <authorList>
            <consortium name="US DOE Joint Genome Institute"/>
            <person name="Lucas S."/>
            <person name="Copeland A."/>
            <person name="Lapidus A."/>
            <person name="Glavina del Rio T."/>
            <person name="Dalin E."/>
            <person name="Tice H."/>
            <person name="Bruce D."/>
            <person name="Goodwin L."/>
            <person name="Pitluck S."/>
            <person name="Lcollab F.I."/>
            <person name="Brettin T."/>
            <person name="Detter J.C."/>
            <person name="Han C."/>
            <person name="Tapia R."/>
            <person name="Kuske C.R."/>
            <person name="Schmutz J."/>
            <person name="Larimer F."/>
            <person name="Land M."/>
            <person name="Hauser L."/>
            <person name="Kyrpides N."/>
            <person name="Ovchinikova G."/>
            <person name="Sieprawska-Lupa M."/>
            <person name="Whitman W.B."/>
            <person name="Woyke T."/>
        </authorList>
    </citation>
    <scope>NUCLEOTIDE SEQUENCE [LARGE SCALE GENOMIC DNA]</scope>
    <source>
        <strain evidence="8">M7</strain>
    </source>
</reference>
<evidence type="ECO:0000256" key="2">
    <source>
        <dbReference type="ARBA" id="ARBA00022485"/>
    </source>
</evidence>
<dbReference type="SFLD" id="SFLDS00029">
    <property type="entry name" value="Radical_SAM"/>
    <property type="match status" value="1"/>
</dbReference>
<name>C9RI37_METVM</name>
<dbReference type="GO" id="GO:0051539">
    <property type="term" value="F:4 iron, 4 sulfur cluster binding"/>
    <property type="evidence" value="ECO:0007669"/>
    <property type="project" value="UniProtKB-KW"/>
</dbReference>
<evidence type="ECO:0000256" key="1">
    <source>
        <dbReference type="ARBA" id="ARBA00001966"/>
    </source>
</evidence>
<dbReference type="InterPro" id="IPR039661">
    <property type="entry name" value="ELP3"/>
</dbReference>
<keyword evidence="2" id="KW-0004">4Fe-4S</keyword>
<dbReference type="Pfam" id="PF16199">
    <property type="entry name" value="Radical_SAM_C"/>
    <property type="match status" value="1"/>
</dbReference>
<keyword evidence="3" id="KW-0949">S-adenosyl-L-methionine</keyword>
<dbReference type="GO" id="GO:0046872">
    <property type="term" value="F:metal ion binding"/>
    <property type="evidence" value="ECO:0007669"/>
    <property type="project" value="UniProtKB-KW"/>
</dbReference>
<dbReference type="PANTHER" id="PTHR11135:SF1">
    <property type="entry name" value="PROTEIN YHCC"/>
    <property type="match status" value="1"/>
</dbReference>
<evidence type="ECO:0000256" key="3">
    <source>
        <dbReference type="ARBA" id="ARBA00022691"/>
    </source>
</evidence>
<dbReference type="SMART" id="SM00729">
    <property type="entry name" value="Elp3"/>
    <property type="match status" value="1"/>
</dbReference>
<comment type="cofactor">
    <cofactor evidence="1">
        <name>[4Fe-4S] cluster</name>
        <dbReference type="ChEBI" id="CHEBI:49883"/>
    </cofactor>
</comment>
<evidence type="ECO:0000313" key="8">
    <source>
        <dbReference type="EMBL" id="ACX73239.1"/>
    </source>
</evidence>
<dbReference type="NCBIfam" id="TIGR01212">
    <property type="entry name" value="TIGR01212 family radical SAM protein"/>
    <property type="match status" value="1"/>
</dbReference>
<gene>
    <name evidence="8" type="ordered locus">Metvu_1386</name>
</gene>
<dbReference type="Pfam" id="PF04055">
    <property type="entry name" value="Radical_SAM"/>
    <property type="match status" value="1"/>
</dbReference>
<organism evidence="8 9">
    <name type="scientific">Methanocaldococcus vulcanius (strain ATCC 700851 / DSM 12094 / M7)</name>
    <name type="common">Methanococcus vulcanius</name>
    <dbReference type="NCBI Taxonomy" id="579137"/>
    <lineage>
        <taxon>Archaea</taxon>
        <taxon>Methanobacteriati</taxon>
        <taxon>Methanobacteriota</taxon>
        <taxon>Methanomada group</taxon>
        <taxon>Methanococci</taxon>
        <taxon>Methanococcales</taxon>
        <taxon>Methanocaldococcaceae</taxon>
        <taxon>Methanocaldococcus</taxon>
    </lineage>
</organism>
<dbReference type="InterPro" id="IPR006638">
    <property type="entry name" value="Elp3/MiaA/NifB-like_rSAM"/>
</dbReference>
<dbReference type="InterPro" id="IPR007197">
    <property type="entry name" value="rSAM"/>
</dbReference>
<dbReference type="Proteomes" id="UP000002063">
    <property type="component" value="Chromosome"/>
</dbReference>
<keyword evidence="4" id="KW-0479">Metal-binding</keyword>
<dbReference type="AlphaFoldDB" id="C9RI37"/>
<dbReference type="InterPro" id="IPR005911">
    <property type="entry name" value="YhcC-like"/>
</dbReference>
<dbReference type="SFLD" id="SFLDG01082">
    <property type="entry name" value="B12-binding_domain_containing"/>
    <property type="match status" value="1"/>
</dbReference>
<dbReference type="PROSITE" id="PS51918">
    <property type="entry name" value="RADICAL_SAM"/>
    <property type="match status" value="1"/>
</dbReference>